<name>A0A1M6ARX9_9CLOT</name>
<sequence>MRKSNKVKDSDSFKTVYKEKIHDEKGTYISEVQEFNKPEDYDKAFKQYYPNDKEI</sequence>
<organism evidence="1 2">
    <name type="scientific">Clostridium intestinale DSM 6191</name>
    <dbReference type="NCBI Taxonomy" id="1121320"/>
    <lineage>
        <taxon>Bacteria</taxon>
        <taxon>Bacillati</taxon>
        <taxon>Bacillota</taxon>
        <taxon>Clostridia</taxon>
        <taxon>Eubacteriales</taxon>
        <taxon>Clostridiaceae</taxon>
        <taxon>Clostridium</taxon>
    </lineage>
</organism>
<proteinExistence type="predicted"/>
<evidence type="ECO:0000313" key="1">
    <source>
        <dbReference type="EMBL" id="SHI39230.1"/>
    </source>
</evidence>
<protein>
    <submittedName>
        <fullName evidence="1">Uncharacterized protein</fullName>
    </submittedName>
</protein>
<reference evidence="1 2" key="1">
    <citation type="submission" date="2016-11" db="EMBL/GenBank/DDBJ databases">
        <authorList>
            <person name="Jaros S."/>
            <person name="Januszkiewicz K."/>
            <person name="Wedrychowicz H."/>
        </authorList>
    </citation>
    <scope>NUCLEOTIDE SEQUENCE [LARGE SCALE GENOMIC DNA]</scope>
    <source>
        <strain evidence="1 2">DSM 6191</strain>
    </source>
</reference>
<gene>
    <name evidence="1" type="ORF">SAMN02745941_03744</name>
</gene>
<accession>A0A1M6ARX9</accession>
<dbReference type="AlphaFoldDB" id="A0A1M6ARX9"/>
<dbReference type="Proteomes" id="UP000184241">
    <property type="component" value="Unassembled WGS sequence"/>
</dbReference>
<evidence type="ECO:0000313" key="2">
    <source>
        <dbReference type="Proteomes" id="UP000184241"/>
    </source>
</evidence>
<dbReference type="RefSeq" id="WP_175550931.1">
    <property type="nucleotide sequence ID" value="NZ_FQXU01000013.1"/>
</dbReference>
<dbReference type="EMBL" id="FQXU01000013">
    <property type="protein sequence ID" value="SHI39230.1"/>
    <property type="molecule type" value="Genomic_DNA"/>
</dbReference>